<name>A0ABZ3BY77_9GAMM</name>
<dbReference type="RefSeq" id="WP_156923248.1">
    <property type="nucleotide sequence ID" value="NZ_AZOD01000009.1"/>
</dbReference>
<dbReference type="Proteomes" id="UP001449178">
    <property type="component" value="Chromosome"/>
</dbReference>
<organism evidence="1 2">
    <name type="scientific">Ignatzschineria larvae DSM 13226</name>
    <dbReference type="NCBI Taxonomy" id="1111732"/>
    <lineage>
        <taxon>Bacteria</taxon>
        <taxon>Pseudomonadati</taxon>
        <taxon>Pseudomonadota</taxon>
        <taxon>Gammaproteobacteria</taxon>
        <taxon>Cardiobacteriales</taxon>
        <taxon>Ignatzschineriaceae</taxon>
        <taxon>Ignatzschineria</taxon>
    </lineage>
</organism>
<evidence type="ECO:0000313" key="2">
    <source>
        <dbReference type="Proteomes" id="UP001449178"/>
    </source>
</evidence>
<gene>
    <name evidence="1" type="ORF">WMO13_06610</name>
</gene>
<sequence>MIKGLLRATYETAKLPVDVVKDVVTLGGIATDEESSVKKRLEKIDNEIQETLKD</sequence>
<accession>A0ABZ3BY77</accession>
<keyword evidence="2" id="KW-1185">Reference proteome</keyword>
<reference evidence="1 2" key="1">
    <citation type="submission" date="2024-03" db="EMBL/GenBank/DDBJ databases">
        <title>Complete Genome Sequence and Annotation of Ignatzschineria larvae DSM 13226.</title>
        <authorList>
            <person name="Cantrell E."/>
            <person name="Burcham Z.M."/>
        </authorList>
    </citation>
    <scope>NUCLEOTIDE SEQUENCE [LARGE SCALE GENOMIC DNA]</scope>
    <source>
        <strain evidence="1 2">DSM 13226</strain>
    </source>
</reference>
<protein>
    <submittedName>
        <fullName evidence="1">Uncharacterized protein</fullName>
    </submittedName>
</protein>
<proteinExistence type="predicted"/>
<evidence type="ECO:0000313" key="1">
    <source>
        <dbReference type="EMBL" id="WZW87052.1"/>
    </source>
</evidence>
<dbReference type="EMBL" id="CP150637">
    <property type="protein sequence ID" value="WZW87052.1"/>
    <property type="molecule type" value="Genomic_DNA"/>
</dbReference>